<evidence type="ECO:0000313" key="3">
    <source>
        <dbReference type="Proteomes" id="UP000595140"/>
    </source>
</evidence>
<proteinExistence type="predicted"/>
<feature type="signal peptide" evidence="1">
    <location>
        <begin position="1"/>
        <end position="35"/>
    </location>
</feature>
<evidence type="ECO:0000313" key="2">
    <source>
        <dbReference type="EMBL" id="VFQ78490.1"/>
    </source>
</evidence>
<reference evidence="2 3" key="1">
    <citation type="submission" date="2018-04" db="EMBL/GenBank/DDBJ databases">
        <authorList>
            <person name="Vogel A."/>
        </authorList>
    </citation>
    <scope>NUCLEOTIDE SEQUENCE [LARGE SCALE GENOMIC DNA]</scope>
</reference>
<protein>
    <submittedName>
        <fullName evidence="2">Uncharacterized protein</fullName>
    </submittedName>
</protein>
<feature type="chain" id="PRO_5019734250" evidence="1">
    <location>
        <begin position="36"/>
        <end position="88"/>
    </location>
</feature>
<evidence type="ECO:0000256" key="1">
    <source>
        <dbReference type="SAM" id="SignalP"/>
    </source>
</evidence>
<keyword evidence="3" id="KW-1185">Reference proteome</keyword>
<sequence length="88" mass="9488">MIKGTKGCTLLTRGFLLTLLLPWSIIFSSSPHAAASTPPASTTGGGTLYGHFDLHEFSGRSEPAERFLMKKERAHLGWMRGLGQRSGG</sequence>
<dbReference type="AlphaFoldDB" id="A0A484LPQ6"/>
<dbReference type="Proteomes" id="UP000595140">
    <property type="component" value="Unassembled WGS sequence"/>
</dbReference>
<dbReference type="EMBL" id="OOIL02001799">
    <property type="protein sequence ID" value="VFQ78490.1"/>
    <property type="molecule type" value="Genomic_DNA"/>
</dbReference>
<name>A0A484LPQ6_9ASTE</name>
<accession>A0A484LPQ6</accession>
<keyword evidence="1" id="KW-0732">Signal</keyword>
<organism evidence="2 3">
    <name type="scientific">Cuscuta campestris</name>
    <dbReference type="NCBI Taxonomy" id="132261"/>
    <lineage>
        <taxon>Eukaryota</taxon>
        <taxon>Viridiplantae</taxon>
        <taxon>Streptophyta</taxon>
        <taxon>Embryophyta</taxon>
        <taxon>Tracheophyta</taxon>
        <taxon>Spermatophyta</taxon>
        <taxon>Magnoliopsida</taxon>
        <taxon>eudicotyledons</taxon>
        <taxon>Gunneridae</taxon>
        <taxon>Pentapetalae</taxon>
        <taxon>asterids</taxon>
        <taxon>lamiids</taxon>
        <taxon>Solanales</taxon>
        <taxon>Convolvulaceae</taxon>
        <taxon>Cuscuteae</taxon>
        <taxon>Cuscuta</taxon>
        <taxon>Cuscuta subgen. Grammica</taxon>
        <taxon>Cuscuta sect. Cleistogrammica</taxon>
    </lineage>
</organism>
<gene>
    <name evidence="2" type="ORF">CCAM_LOCUS20266</name>
</gene>